<dbReference type="InterPro" id="IPR032801">
    <property type="entry name" value="PXL2A/B/C"/>
</dbReference>
<accession>A0A165TGD6</accession>
<dbReference type="EMBL" id="KV429037">
    <property type="protein sequence ID" value="KZT73400.1"/>
    <property type="molecule type" value="Genomic_DNA"/>
</dbReference>
<evidence type="ECO:0008006" key="3">
    <source>
        <dbReference type="Google" id="ProtNLM"/>
    </source>
</evidence>
<proteinExistence type="predicted"/>
<protein>
    <recommendedName>
        <fullName evidence="3">AhpC-TSA-domain-containing protein</fullName>
    </recommendedName>
</protein>
<name>A0A165TGD6_9APHY</name>
<organism evidence="1 2">
    <name type="scientific">Daedalea quercina L-15889</name>
    <dbReference type="NCBI Taxonomy" id="1314783"/>
    <lineage>
        <taxon>Eukaryota</taxon>
        <taxon>Fungi</taxon>
        <taxon>Dikarya</taxon>
        <taxon>Basidiomycota</taxon>
        <taxon>Agaricomycotina</taxon>
        <taxon>Agaricomycetes</taxon>
        <taxon>Polyporales</taxon>
        <taxon>Fomitopsis</taxon>
    </lineage>
</organism>
<evidence type="ECO:0000313" key="1">
    <source>
        <dbReference type="EMBL" id="KZT73400.1"/>
    </source>
</evidence>
<dbReference type="Pfam" id="PF13911">
    <property type="entry name" value="AhpC-TSA_2"/>
    <property type="match status" value="1"/>
</dbReference>
<dbReference type="STRING" id="1314783.A0A165TGD6"/>
<dbReference type="PANTHER" id="PTHR28630:SF3">
    <property type="entry name" value="PEROXIREDOXIN-LIKE 2C"/>
    <property type="match status" value="1"/>
</dbReference>
<sequence length="207" mass="22933">MEENAYPEQTRPPVPSTQDVAEATKLIVYDSQGNSIEFGNLIRHQKTVVVFIRHFFCGSCQQYVMQLALVPPESLQQAGARLVVIGCGEWQPIQNYCETTGFKGEMYADPSRALYKIFGLAENLDGTPTGEERRSYLTKGVLSNAVQSTWKALKVPRLIGKQGKISQLGGDFIFGPGETCSFASRMHHTEDHVEVGDLMRAAGLAYR</sequence>
<keyword evidence="2" id="KW-1185">Reference proteome</keyword>
<dbReference type="Gene3D" id="3.40.30.10">
    <property type="entry name" value="Glutaredoxin"/>
    <property type="match status" value="1"/>
</dbReference>
<dbReference type="OrthoDB" id="40334at2759"/>
<dbReference type="SUPFAM" id="SSF52833">
    <property type="entry name" value="Thioredoxin-like"/>
    <property type="match status" value="1"/>
</dbReference>
<dbReference type="PANTHER" id="PTHR28630">
    <property type="match status" value="1"/>
</dbReference>
<gene>
    <name evidence="1" type="ORF">DAEQUDRAFT_703823</name>
</gene>
<dbReference type="AlphaFoldDB" id="A0A165TGD6"/>
<dbReference type="CDD" id="cd02970">
    <property type="entry name" value="PRX_like2"/>
    <property type="match status" value="1"/>
</dbReference>
<evidence type="ECO:0000313" key="2">
    <source>
        <dbReference type="Proteomes" id="UP000076727"/>
    </source>
</evidence>
<dbReference type="InterPro" id="IPR036249">
    <property type="entry name" value="Thioredoxin-like_sf"/>
</dbReference>
<dbReference type="Proteomes" id="UP000076727">
    <property type="component" value="Unassembled WGS sequence"/>
</dbReference>
<reference evidence="1 2" key="1">
    <citation type="journal article" date="2016" name="Mol. Biol. Evol.">
        <title>Comparative Genomics of Early-Diverging Mushroom-Forming Fungi Provides Insights into the Origins of Lignocellulose Decay Capabilities.</title>
        <authorList>
            <person name="Nagy L.G."/>
            <person name="Riley R."/>
            <person name="Tritt A."/>
            <person name="Adam C."/>
            <person name="Daum C."/>
            <person name="Floudas D."/>
            <person name="Sun H."/>
            <person name="Yadav J.S."/>
            <person name="Pangilinan J."/>
            <person name="Larsson K.H."/>
            <person name="Matsuura K."/>
            <person name="Barry K."/>
            <person name="Labutti K."/>
            <person name="Kuo R."/>
            <person name="Ohm R.A."/>
            <person name="Bhattacharya S.S."/>
            <person name="Shirouzu T."/>
            <person name="Yoshinaga Y."/>
            <person name="Martin F.M."/>
            <person name="Grigoriev I.V."/>
            <person name="Hibbett D.S."/>
        </authorList>
    </citation>
    <scope>NUCLEOTIDE SEQUENCE [LARGE SCALE GENOMIC DNA]</scope>
    <source>
        <strain evidence="1 2">L-15889</strain>
    </source>
</reference>